<dbReference type="SUPFAM" id="SSF81383">
    <property type="entry name" value="F-box domain"/>
    <property type="match status" value="1"/>
</dbReference>
<dbReference type="Gene3D" id="1.20.1280.50">
    <property type="match status" value="1"/>
</dbReference>
<accession>A0A6J1TBM4</accession>
<dbReference type="InterPro" id="IPR001810">
    <property type="entry name" value="F-box_dom"/>
</dbReference>
<reference evidence="3" key="1">
    <citation type="submission" date="2025-08" db="UniProtKB">
        <authorList>
            <consortium name="RefSeq"/>
        </authorList>
    </citation>
    <scope>IDENTIFICATION</scope>
    <source>
        <tissue evidence="3">Whole organism</tissue>
    </source>
</reference>
<proteinExistence type="predicted"/>
<feature type="domain" description="F-box" evidence="1">
    <location>
        <begin position="22"/>
        <end position="68"/>
    </location>
</feature>
<sequence length="489" mass="54457">MGAALTAVLPRWRLGKDCDEAEVSLSTLPNEVLLLVLEYLTPQELLLVRAVCRHWRDLALSEPLWRRQEIVLGMGRHFTPCWRLILASAPCARKVWLSGRWAAHLIDVDGMQCALHTLDLRDLEELGSEHIRKLAELVAKQAAIGGLRGLRLDLSPRDSAEDFTPLYEAIGQCAIEKMTVRMWDDGLPRCSPQSWVPRRQNTIRKLKYSGGALWPNPWLQSLLQHHAGSLERLLLFNPSPEFPCSLLASCANLRVLECPLLLDMDRLQQCARLEKLHLDIRVKGENFSALVRSAASLCRAAAGLRELSFYVHTETDAKPVVETAVRAVKDIVDGAASSGRAALTSLTVTTGRDCLGGAWIGAVLRALSGLPCLENLVLNTSDLPPARVLREISATSAPALRSLRLLWFLEKHEEHMTEVRALLARHPALHVTGLMLAGRDRGGVWDELARELLLPLDCRLNLYAHRQDEHCSLHAVTTLSDSWFHIATT</sequence>
<name>A0A6J1TBM4_FRAOC</name>
<evidence type="ECO:0000259" key="1">
    <source>
        <dbReference type="PROSITE" id="PS50181"/>
    </source>
</evidence>
<dbReference type="OrthoDB" id="10257471at2759"/>
<evidence type="ECO:0000313" key="2">
    <source>
        <dbReference type="Proteomes" id="UP000504606"/>
    </source>
</evidence>
<dbReference type="AlphaFoldDB" id="A0A6J1TBM4"/>
<dbReference type="RefSeq" id="XP_026290698.1">
    <property type="nucleotide sequence ID" value="XM_026434913.2"/>
</dbReference>
<dbReference type="InterPro" id="IPR036047">
    <property type="entry name" value="F-box-like_dom_sf"/>
</dbReference>
<dbReference type="PROSITE" id="PS50181">
    <property type="entry name" value="FBOX"/>
    <property type="match status" value="1"/>
</dbReference>
<protein>
    <submittedName>
        <fullName evidence="3">Uncharacterized protein LOC113215306 isoform X1</fullName>
    </submittedName>
</protein>
<dbReference type="SMART" id="SM00256">
    <property type="entry name" value="FBOX"/>
    <property type="match status" value="1"/>
</dbReference>
<keyword evidence="2" id="KW-1185">Reference proteome</keyword>
<dbReference type="Proteomes" id="UP000504606">
    <property type="component" value="Unplaced"/>
</dbReference>
<dbReference type="KEGG" id="foc:113215306"/>
<gene>
    <name evidence="3" type="primary">LOC113215306</name>
</gene>
<dbReference type="Pfam" id="PF12937">
    <property type="entry name" value="F-box-like"/>
    <property type="match status" value="1"/>
</dbReference>
<dbReference type="GeneID" id="113215306"/>
<evidence type="ECO:0000313" key="3">
    <source>
        <dbReference type="RefSeq" id="XP_026290698.1"/>
    </source>
</evidence>
<organism evidence="2 3">
    <name type="scientific">Frankliniella occidentalis</name>
    <name type="common">Western flower thrips</name>
    <name type="synonym">Euthrips occidentalis</name>
    <dbReference type="NCBI Taxonomy" id="133901"/>
    <lineage>
        <taxon>Eukaryota</taxon>
        <taxon>Metazoa</taxon>
        <taxon>Ecdysozoa</taxon>
        <taxon>Arthropoda</taxon>
        <taxon>Hexapoda</taxon>
        <taxon>Insecta</taxon>
        <taxon>Pterygota</taxon>
        <taxon>Neoptera</taxon>
        <taxon>Paraneoptera</taxon>
        <taxon>Thysanoptera</taxon>
        <taxon>Terebrantia</taxon>
        <taxon>Thripoidea</taxon>
        <taxon>Thripidae</taxon>
        <taxon>Frankliniella</taxon>
    </lineage>
</organism>